<keyword evidence="2" id="KW-1185">Reference proteome</keyword>
<dbReference type="InterPro" id="IPR036291">
    <property type="entry name" value="NAD(P)-bd_dom_sf"/>
</dbReference>
<name>F8Q668_SERL3</name>
<organism evidence="2">
    <name type="scientific">Serpula lacrymans var. lacrymans (strain S7.3)</name>
    <name type="common">Dry rot fungus</name>
    <dbReference type="NCBI Taxonomy" id="936435"/>
    <lineage>
        <taxon>Eukaryota</taxon>
        <taxon>Fungi</taxon>
        <taxon>Dikarya</taxon>
        <taxon>Basidiomycota</taxon>
        <taxon>Agaricomycotina</taxon>
        <taxon>Agaricomycetes</taxon>
        <taxon>Agaricomycetidae</taxon>
        <taxon>Boletales</taxon>
        <taxon>Coniophorineae</taxon>
        <taxon>Serpulaceae</taxon>
        <taxon>Serpula</taxon>
    </lineage>
</organism>
<dbReference type="EMBL" id="GL945484">
    <property type="protein sequence ID" value="EGN96106.1"/>
    <property type="molecule type" value="Genomic_DNA"/>
</dbReference>
<dbReference type="InParanoid" id="F8Q668"/>
<dbReference type="OrthoDB" id="16464at2759"/>
<dbReference type="SUPFAM" id="SSF51735">
    <property type="entry name" value="NAD(P)-binding Rossmann-fold domains"/>
    <property type="match status" value="1"/>
</dbReference>
<protein>
    <recommendedName>
        <fullName evidence="3">NAD-dependent epimerase/dehydratase domain-containing protein</fullName>
    </recommendedName>
</protein>
<evidence type="ECO:0000313" key="2">
    <source>
        <dbReference type="Proteomes" id="UP000008063"/>
    </source>
</evidence>
<dbReference type="HOGENOM" id="CLU_045030_0_0_1"/>
<dbReference type="Gene3D" id="3.40.50.720">
    <property type="entry name" value="NAD(P)-binding Rossmann-like Domain"/>
    <property type="match status" value="1"/>
</dbReference>
<evidence type="ECO:0008006" key="3">
    <source>
        <dbReference type="Google" id="ProtNLM"/>
    </source>
</evidence>
<evidence type="ECO:0000313" key="1">
    <source>
        <dbReference type="EMBL" id="EGN96106.1"/>
    </source>
</evidence>
<proteinExistence type="predicted"/>
<accession>F8Q668</accession>
<gene>
    <name evidence="1" type="ORF">SERLA73DRAFT_76103</name>
</gene>
<dbReference type="eggNOG" id="KOG1430">
    <property type="taxonomic scope" value="Eukaryota"/>
</dbReference>
<reference evidence="2" key="1">
    <citation type="journal article" date="2011" name="Science">
        <title>The plant cell wall-decomposing machinery underlies the functional diversity of forest fungi.</title>
        <authorList>
            <person name="Eastwood D.C."/>
            <person name="Floudas D."/>
            <person name="Binder M."/>
            <person name="Majcherczyk A."/>
            <person name="Schneider P."/>
            <person name="Aerts A."/>
            <person name="Asiegbu F.O."/>
            <person name="Baker S.E."/>
            <person name="Barry K."/>
            <person name="Bendiksby M."/>
            <person name="Blumentritt M."/>
            <person name="Coutinho P.M."/>
            <person name="Cullen D."/>
            <person name="de Vries R.P."/>
            <person name="Gathman A."/>
            <person name="Goodell B."/>
            <person name="Henrissat B."/>
            <person name="Ihrmark K."/>
            <person name="Kauserud H."/>
            <person name="Kohler A."/>
            <person name="LaButti K."/>
            <person name="Lapidus A."/>
            <person name="Lavin J.L."/>
            <person name="Lee Y.-H."/>
            <person name="Lindquist E."/>
            <person name="Lilly W."/>
            <person name="Lucas S."/>
            <person name="Morin E."/>
            <person name="Murat C."/>
            <person name="Oguiza J.A."/>
            <person name="Park J."/>
            <person name="Pisabarro A.G."/>
            <person name="Riley R."/>
            <person name="Rosling A."/>
            <person name="Salamov A."/>
            <person name="Schmidt O."/>
            <person name="Schmutz J."/>
            <person name="Skrede I."/>
            <person name="Stenlid J."/>
            <person name="Wiebenga A."/>
            <person name="Xie X."/>
            <person name="Kuees U."/>
            <person name="Hibbett D.S."/>
            <person name="Hoffmeister D."/>
            <person name="Hoegberg N."/>
            <person name="Martin F."/>
            <person name="Grigoriev I.V."/>
            <person name="Watkinson S.C."/>
        </authorList>
    </citation>
    <scope>NUCLEOTIDE SEQUENCE [LARGE SCALE GENOMIC DNA]</scope>
    <source>
        <strain evidence="2">strain S7.3</strain>
    </source>
</reference>
<sequence>MSATTEKPNVIIFGGLNTCSRSLAALLVPLEGERLVSHLRIVDKYSVSPPTTYLGAEFPKILAQPDVEYRQVNLTVPSAVASAFDPPEGQAAYSYVFDLTGEIRYDRTEMIAIKMTFNVSRLVGLEAARRNVQAYVRLQLPVYESSEKSTHDEKEDVKPAKPLDVWWHETVRMLSAIEGLNLVVLRVGFVYGPYIDFGIYTSVITVASVYGYMKKPMKTLWSPGKDPMYTVHSDDVAGGLWACAQWIAPLGRKEADIIAGEQILFHNEKSKVSEVEGMPPCDAKLIAPLFNLVRSAFKQFLDTSNSEFQQVDDSEITLLKGGEIVTAYFGTTFEFHSFMINAYAKANVVEEINEHHVGVWTEMLSSSNPPITQTPLTAYMDTFTLSRHKLAYSNNKIKEVMGYKLKRPEFNHDTIKEIVEKWKAEGSWPNL</sequence>
<dbReference type="OMA" id="PQTAWLN"/>
<dbReference type="Proteomes" id="UP000008063">
    <property type="component" value="Unassembled WGS sequence"/>
</dbReference>
<dbReference type="STRING" id="936435.F8Q668"/>
<dbReference type="AlphaFoldDB" id="F8Q668"/>